<dbReference type="InterPro" id="IPR018188">
    <property type="entry name" value="RNase_T2_His_AS_1"/>
</dbReference>
<dbReference type="Pfam" id="PF14226">
    <property type="entry name" value="DIOX_N"/>
    <property type="match status" value="1"/>
</dbReference>
<comment type="similarity">
    <text evidence="2">Belongs to the DEFL family.</text>
</comment>
<dbReference type="InterPro" id="IPR033697">
    <property type="entry name" value="Ribonuclease_T2_eukaryotic"/>
</dbReference>
<keyword evidence="11" id="KW-0456">Lyase</keyword>
<dbReference type="InterPro" id="IPR010682">
    <property type="entry name" value="SCRL"/>
</dbReference>
<dbReference type="PROSITE" id="PS51471">
    <property type="entry name" value="FE2OG_OXY"/>
    <property type="match status" value="1"/>
</dbReference>
<keyword evidence="6" id="KW-0479">Metal-binding</keyword>
<evidence type="ECO:0000256" key="6">
    <source>
        <dbReference type="ARBA" id="ARBA00022723"/>
    </source>
</evidence>
<dbReference type="CDD" id="cd01061">
    <property type="entry name" value="RNase_T2_euk"/>
    <property type="match status" value="1"/>
</dbReference>
<protein>
    <recommendedName>
        <fullName evidence="14">Fe2OG dioxygenase domain-containing protein</fullName>
    </recommendedName>
</protein>
<dbReference type="InterPro" id="IPR027443">
    <property type="entry name" value="IPNS-like_sf"/>
</dbReference>
<evidence type="ECO:0000256" key="5">
    <source>
        <dbReference type="ARBA" id="ARBA00022722"/>
    </source>
</evidence>
<evidence type="ECO:0000256" key="11">
    <source>
        <dbReference type="ARBA" id="ARBA00023239"/>
    </source>
</evidence>
<evidence type="ECO:0000256" key="2">
    <source>
        <dbReference type="ARBA" id="ARBA00006722"/>
    </source>
</evidence>
<feature type="domain" description="Fe2OG dioxygenase" evidence="14">
    <location>
        <begin position="562"/>
        <end position="666"/>
    </location>
</feature>
<evidence type="ECO:0000313" key="16">
    <source>
        <dbReference type="Proteomes" id="UP000823674"/>
    </source>
</evidence>
<evidence type="ECO:0000256" key="1">
    <source>
        <dbReference type="ARBA" id="ARBA00004613"/>
    </source>
</evidence>
<evidence type="ECO:0000259" key="14">
    <source>
        <dbReference type="PROSITE" id="PS51471"/>
    </source>
</evidence>
<dbReference type="SUPFAM" id="SSF55895">
    <property type="entry name" value="Ribonuclease Rh-like"/>
    <property type="match status" value="1"/>
</dbReference>
<dbReference type="SUPFAM" id="SSF51197">
    <property type="entry name" value="Clavaminate synthase-like"/>
    <property type="match status" value="1"/>
</dbReference>
<keyword evidence="10" id="KW-1015">Disulfide bond</keyword>
<reference evidence="15 16" key="1">
    <citation type="submission" date="2021-03" db="EMBL/GenBank/DDBJ databases">
        <authorList>
            <person name="King G.J."/>
            <person name="Bancroft I."/>
            <person name="Baten A."/>
            <person name="Bloomfield J."/>
            <person name="Borpatragohain P."/>
            <person name="He Z."/>
            <person name="Irish N."/>
            <person name="Irwin J."/>
            <person name="Liu K."/>
            <person name="Mauleon R.P."/>
            <person name="Moore J."/>
            <person name="Morris R."/>
            <person name="Ostergaard L."/>
            <person name="Wang B."/>
            <person name="Wells R."/>
        </authorList>
    </citation>
    <scope>NUCLEOTIDE SEQUENCE [LARGE SCALE GENOMIC DNA]</scope>
    <source>
        <strain evidence="15">R-o-18</strain>
        <tissue evidence="15">Leaf</tissue>
    </source>
</reference>
<dbReference type="Pfam" id="PF06876">
    <property type="entry name" value="SCRL"/>
    <property type="match status" value="1"/>
</dbReference>
<comment type="subcellular location">
    <subcellularLocation>
        <location evidence="1">Secreted</location>
    </subcellularLocation>
</comment>
<dbReference type="InterPro" id="IPR033130">
    <property type="entry name" value="RNase_T2_His_AS_2"/>
</dbReference>
<dbReference type="Gene3D" id="3.90.730.10">
    <property type="entry name" value="Ribonuclease T2-like"/>
    <property type="match status" value="1"/>
</dbReference>
<dbReference type="Gene3D" id="2.60.120.330">
    <property type="entry name" value="B-lactam Antibiotic, Isopenicillin N Synthase, Chain"/>
    <property type="match status" value="1"/>
</dbReference>
<dbReference type="InterPro" id="IPR026992">
    <property type="entry name" value="DIOX_N"/>
</dbReference>
<keyword evidence="7 13" id="KW-0732">Signal</keyword>
<keyword evidence="8" id="KW-0255">Endonuclease</keyword>
<sequence>MGPKGWFILKLLMFQGLFISHSQEQEDFDFFYLVLQWPGAYCDTKRSCCYPTSGKPAADFGIHGLWPNYKDGTYPSNCNPDSEFDKSQITDLVSSLKKTWPTLACPSNEGFKFWKHEWEKHGTCSESVMDQHEYFENSLKLRDRANLLQALTNSGIKPDDRFYDLEKIRKAIKDEIGFTPGIECNKDPERNDQLHQIYICVDTSGTEFIKCPILPRERCPSRLQFANSSTLSMVSCVLMFLILHHTKESEAVEVCSFTDQLPGKCGNDGSNKCVNAMQKKALLPEVKVRCACFDHPTVILENYKFSAWKTLFVILREWKTLRKYIDVILLSSLYICVSRKVCADPKLLQLRFCCLPLPFTFLTPSAPSPSLSREIHRADQRVLCFGLKLKLKLKYFIYNVGLRFVSNSPLKIMAKTNGIIPTIDLGEVSDKILNQQIREASERWGCFRVINHGVPLSLMSDMKMTVMDLFERPHEVKVRNTDVLLGSGYRAPNEINPYYEALGLYDMASPQAVNTFCDQLEASADQREIMVKYAKAIDGLAKDLARRLAESYGLAETNFFKGWPSQFRINKYHFQPEAVGKLGVQLHTDSGFLTILQDDENVDGLEAMDHSSGTFFPISPLPNTLAINLGDMAAIWSNGRLCNVKHRVQCNEATKRFSIASFLLGPMDTDLEPPSEFVDAEHPRLYKAISHDGVRNIRMTTKLHDGEALKLITYEE</sequence>
<name>A0ABQ7LYX8_BRACM</name>
<organism evidence="15 16">
    <name type="scientific">Brassica rapa subsp. trilocularis</name>
    <dbReference type="NCBI Taxonomy" id="1813537"/>
    <lineage>
        <taxon>Eukaryota</taxon>
        <taxon>Viridiplantae</taxon>
        <taxon>Streptophyta</taxon>
        <taxon>Embryophyta</taxon>
        <taxon>Tracheophyta</taxon>
        <taxon>Spermatophyta</taxon>
        <taxon>Magnoliopsida</taxon>
        <taxon>eudicotyledons</taxon>
        <taxon>Gunneridae</taxon>
        <taxon>Pentapetalae</taxon>
        <taxon>rosids</taxon>
        <taxon>malvids</taxon>
        <taxon>Brassicales</taxon>
        <taxon>Brassicaceae</taxon>
        <taxon>Brassiceae</taxon>
        <taxon>Brassica</taxon>
    </lineage>
</organism>
<accession>A0ABQ7LYX8</accession>
<evidence type="ECO:0000256" key="4">
    <source>
        <dbReference type="ARBA" id="ARBA00022525"/>
    </source>
</evidence>
<evidence type="ECO:0000256" key="13">
    <source>
        <dbReference type="SAM" id="SignalP"/>
    </source>
</evidence>
<dbReference type="Proteomes" id="UP000823674">
    <property type="component" value="Chromosome A08"/>
</dbReference>
<dbReference type="InterPro" id="IPR005123">
    <property type="entry name" value="Oxoglu/Fe-dep_dioxygenase_dom"/>
</dbReference>
<comment type="caution">
    <text evidence="15">The sequence shown here is derived from an EMBL/GenBank/DDBJ whole genome shotgun (WGS) entry which is preliminary data.</text>
</comment>
<evidence type="ECO:0000256" key="9">
    <source>
        <dbReference type="ARBA" id="ARBA00023004"/>
    </source>
</evidence>
<evidence type="ECO:0000256" key="10">
    <source>
        <dbReference type="ARBA" id="ARBA00023157"/>
    </source>
</evidence>
<dbReference type="PROSITE" id="PS00530">
    <property type="entry name" value="RNASE_T2_1"/>
    <property type="match status" value="1"/>
</dbReference>
<dbReference type="EMBL" id="JADBGQ010000007">
    <property type="protein sequence ID" value="KAG5390883.1"/>
    <property type="molecule type" value="Genomic_DNA"/>
</dbReference>
<evidence type="ECO:0000256" key="3">
    <source>
        <dbReference type="ARBA" id="ARBA00007469"/>
    </source>
</evidence>
<comment type="similarity">
    <text evidence="3 12">Belongs to the RNase T2 family.</text>
</comment>
<evidence type="ECO:0000256" key="7">
    <source>
        <dbReference type="ARBA" id="ARBA00022729"/>
    </source>
</evidence>
<evidence type="ECO:0000256" key="12">
    <source>
        <dbReference type="RuleBase" id="RU004328"/>
    </source>
</evidence>
<gene>
    <name evidence="15" type="primary">A08p040640.1_BraROA</name>
    <name evidence="15" type="ORF">IGI04_032424</name>
</gene>
<keyword evidence="4" id="KW-0964">Secreted</keyword>
<dbReference type="Pfam" id="PF03171">
    <property type="entry name" value="2OG-FeII_Oxy"/>
    <property type="match status" value="1"/>
</dbReference>
<proteinExistence type="inferred from homology"/>
<feature type="chain" id="PRO_5045199254" description="Fe2OG dioxygenase domain-containing protein" evidence="13">
    <location>
        <begin position="23"/>
        <end position="716"/>
    </location>
</feature>
<dbReference type="InterPro" id="IPR001568">
    <property type="entry name" value="RNase_T2-like"/>
</dbReference>
<feature type="signal peptide" evidence="13">
    <location>
        <begin position="1"/>
        <end position="22"/>
    </location>
</feature>
<dbReference type="PANTHER" id="PTHR11240">
    <property type="entry name" value="RIBONUCLEASE T2"/>
    <property type="match status" value="1"/>
</dbReference>
<keyword evidence="16" id="KW-1185">Reference proteome</keyword>
<evidence type="ECO:0000256" key="8">
    <source>
        <dbReference type="ARBA" id="ARBA00022759"/>
    </source>
</evidence>
<keyword evidence="8" id="KW-0378">Hydrolase</keyword>
<dbReference type="InterPro" id="IPR044861">
    <property type="entry name" value="IPNS-like_FE2OG_OXY"/>
</dbReference>
<dbReference type="InterPro" id="IPR036430">
    <property type="entry name" value="RNase_T2-like_sf"/>
</dbReference>
<keyword evidence="9" id="KW-0408">Iron</keyword>
<keyword evidence="5" id="KW-0540">Nuclease</keyword>
<dbReference type="Pfam" id="PF00445">
    <property type="entry name" value="Ribonuclease_T2"/>
    <property type="match status" value="1"/>
</dbReference>
<evidence type="ECO:0000313" key="15">
    <source>
        <dbReference type="EMBL" id="KAG5390883.1"/>
    </source>
</evidence>
<dbReference type="PROSITE" id="PS00531">
    <property type="entry name" value="RNASE_T2_2"/>
    <property type="match status" value="1"/>
</dbReference>
<dbReference type="PANTHER" id="PTHR11240:SF55">
    <property type="entry name" value="F7A19.32 PROTEIN"/>
    <property type="match status" value="1"/>
</dbReference>